<evidence type="ECO:0000313" key="1">
    <source>
        <dbReference type="EMBL" id="MFG1705421.1"/>
    </source>
</evidence>
<reference evidence="1 2" key="1">
    <citation type="submission" date="2024-10" db="EMBL/GenBank/DDBJ databases">
        <authorList>
            <person name="Topkara A.R."/>
            <person name="Saygin H."/>
        </authorList>
    </citation>
    <scope>NUCLEOTIDE SEQUENCE [LARGE SCALE GENOMIC DNA]</scope>
    <source>
        <strain evidence="1 2">M3C6</strain>
    </source>
</reference>
<dbReference type="RefSeq" id="WP_393167418.1">
    <property type="nucleotide sequence ID" value="NZ_JBICRM010000011.1"/>
</dbReference>
<sequence>MARVTPEDWAEIRKLARGYCRTVDATRSRKRMDGSATIVRSGHASYGTDDVSDDVNQDAVLLFTQLLRNVLGKCQPAPESGTTRETQAWIYVRRDGAQMTITRTTLQRWAVRDAAARNGYRVDVPPTEMDATPGAQLMRGLPHAENVTRAAVAFSAAQYSAEIFRQAFGDGQEFPVLREIISKAEQAENLKRAGILATVAQEREGGAYGSRRAVIRVRDAARAEFRELSERLDDARGATVYAGDEPVMNG</sequence>
<organism evidence="1 2">
    <name type="scientific">Nonomuraea marmarensis</name>
    <dbReference type="NCBI Taxonomy" id="3351344"/>
    <lineage>
        <taxon>Bacteria</taxon>
        <taxon>Bacillati</taxon>
        <taxon>Actinomycetota</taxon>
        <taxon>Actinomycetes</taxon>
        <taxon>Streptosporangiales</taxon>
        <taxon>Streptosporangiaceae</taxon>
        <taxon>Nonomuraea</taxon>
    </lineage>
</organism>
<evidence type="ECO:0000313" key="2">
    <source>
        <dbReference type="Proteomes" id="UP001603978"/>
    </source>
</evidence>
<comment type="caution">
    <text evidence="1">The sequence shown here is derived from an EMBL/GenBank/DDBJ whole genome shotgun (WGS) entry which is preliminary data.</text>
</comment>
<proteinExistence type="predicted"/>
<accession>A0ABW7ADL1</accession>
<keyword evidence="2" id="KW-1185">Reference proteome</keyword>
<dbReference type="Proteomes" id="UP001603978">
    <property type="component" value="Unassembled WGS sequence"/>
</dbReference>
<dbReference type="EMBL" id="JBICRM010000011">
    <property type="protein sequence ID" value="MFG1705421.1"/>
    <property type="molecule type" value="Genomic_DNA"/>
</dbReference>
<gene>
    <name evidence="1" type="ORF">ACFLIM_19705</name>
</gene>
<protein>
    <submittedName>
        <fullName evidence="1">Uncharacterized protein</fullName>
    </submittedName>
</protein>
<name>A0ABW7ADL1_9ACTN</name>